<dbReference type="InterPro" id="IPR036097">
    <property type="entry name" value="HisK_dim/P_sf"/>
</dbReference>
<evidence type="ECO:0000259" key="15">
    <source>
        <dbReference type="PROSITE" id="PS50851"/>
    </source>
</evidence>
<organism evidence="17 18">
    <name type="scientific">Roseiconus lacunae</name>
    <dbReference type="NCBI Taxonomy" id="2605694"/>
    <lineage>
        <taxon>Bacteria</taxon>
        <taxon>Pseudomonadati</taxon>
        <taxon>Planctomycetota</taxon>
        <taxon>Planctomycetia</taxon>
        <taxon>Pirellulales</taxon>
        <taxon>Pirellulaceae</taxon>
        <taxon>Roseiconus</taxon>
    </lineage>
</organism>
<keyword evidence="7" id="KW-0547">Nucleotide-binding</keyword>
<dbReference type="PROSITE" id="PS50109">
    <property type="entry name" value="HIS_KIN"/>
    <property type="match status" value="1"/>
</dbReference>
<dbReference type="Pfam" id="PF01584">
    <property type="entry name" value="CheW"/>
    <property type="match status" value="1"/>
</dbReference>
<dbReference type="Pfam" id="PF02895">
    <property type="entry name" value="H-kinase_dim"/>
    <property type="match status" value="1"/>
</dbReference>
<dbReference type="CDD" id="cd00731">
    <property type="entry name" value="CheA_reg"/>
    <property type="match status" value="1"/>
</dbReference>
<dbReference type="Pfam" id="PF01627">
    <property type="entry name" value="Hpt"/>
    <property type="match status" value="1"/>
</dbReference>
<gene>
    <name evidence="17" type="ORF">QTN89_17580</name>
</gene>
<dbReference type="SMART" id="SM00387">
    <property type="entry name" value="HATPase_c"/>
    <property type="match status" value="1"/>
</dbReference>
<dbReference type="Pfam" id="PF02518">
    <property type="entry name" value="HATPase_c"/>
    <property type="match status" value="1"/>
</dbReference>
<evidence type="ECO:0000259" key="16">
    <source>
        <dbReference type="PROSITE" id="PS50894"/>
    </source>
</evidence>
<dbReference type="PROSITE" id="PS50851">
    <property type="entry name" value="CHEW"/>
    <property type="match status" value="1"/>
</dbReference>
<dbReference type="InterPro" id="IPR036890">
    <property type="entry name" value="HATPase_C_sf"/>
</dbReference>
<evidence type="ECO:0000256" key="12">
    <source>
        <dbReference type="PROSITE-ProRule" id="PRU00110"/>
    </source>
</evidence>
<feature type="domain" description="CheW-like" evidence="15">
    <location>
        <begin position="528"/>
        <end position="662"/>
    </location>
</feature>
<dbReference type="Gene3D" id="2.30.30.40">
    <property type="entry name" value="SH3 Domains"/>
    <property type="match status" value="1"/>
</dbReference>
<evidence type="ECO:0000256" key="8">
    <source>
        <dbReference type="ARBA" id="ARBA00022777"/>
    </source>
</evidence>
<dbReference type="InterPro" id="IPR003594">
    <property type="entry name" value="HATPase_dom"/>
</dbReference>
<dbReference type="InterPro" id="IPR037006">
    <property type="entry name" value="CheA-like_homodim_sf"/>
</dbReference>
<dbReference type="InterPro" id="IPR036641">
    <property type="entry name" value="HPT_dom_sf"/>
</dbReference>
<evidence type="ECO:0000256" key="4">
    <source>
        <dbReference type="ARBA" id="ARBA00022500"/>
    </source>
</evidence>
<dbReference type="PRINTS" id="PR00344">
    <property type="entry name" value="BCTRLSENSOR"/>
</dbReference>
<dbReference type="Proteomes" id="UP001239462">
    <property type="component" value="Unassembled WGS sequence"/>
</dbReference>
<comment type="function">
    <text evidence="11">Involved in the transmission of sensory signals from the chemoreceptors to the flagellar motors. CheA is autophosphorylated; it can transfer its phosphate group to either CheB or CheY.</text>
</comment>
<keyword evidence="9" id="KW-0067">ATP-binding</keyword>
<keyword evidence="4" id="KW-0145">Chemotaxis</keyword>
<evidence type="ECO:0000256" key="13">
    <source>
        <dbReference type="SAM" id="MobiDB-lite"/>
    </source>
</evidence>
<dbReference type="InterPro" id="IPR005467">
    <property type="entry name" value="His_kinase_dom"/>
</dbReference>
<sequence length="662" mass="71991">MKVDMRQFLESFFDEASEHIENMEAALLQLESTPDDTELLNTIFRAAHSIKGASSTFGVQGVGEFTHVLESLLDRMRDGEIQVTSETTEVLLASVDVLSGLLSAARDGTPEPTNTAEVIARLEEINGGKGAESASEQSTVNETTDESSCKYYAVKFRPSVHFFHLGLDPLLLLRDLEECGEVSELELDVSELPSISEMDPESSYLGWTLNLETERDESVLRDVFMFVDDETTVEFKVVEKAPEIPEASASSESEATSSDAAAGKSDAKASPAKASGAPQRESVRVNGERLDSMINQIGELVIGISMVEQEWASVSGGTDSPAIVQLSKIVRDLQEQSLSLRMVPVAATFQKMARIVRDLSNRLGKKINFEVSGEETELDKTVVDQIGDPLIHMIRNSVDHGIETPDERLAAGKPAEGHILVRAYHQGGNIYIELKDDGKGMDLNRIRQKAIDRGIVSPDEKLSSQEICELVFHAGLSTAEKVTDVSGRGVGMDVVRRNIEALKGSVTLNSEPGKGTVVTVRLPLTLAILDGLLISLGSEVYVIPLLSVVESFRPRRSEIKRLANNMDVVQVRGEVVPILQLHSILNLTEAQTDPCQGLLVIVEDHDTKFALLVDDLIGQQQAVIKNLEANFRKVEGIAGATILGDGRVALILDIVSLKSLTA</sequence>
<dbReference type="EMBL" id="JASZZN010000013">
    <property type="protein sequence ID" value="MDM4017262.1"/>
    <property type="molecule type" value="Genomic_DNA"/>
</dbReference>
<dbReference type="InterPro" id="IPR004358">
    <property type="entry name" value="Sig_transdc_His_kin-like_C"/>
</dbReference>
<dbReference type="InterPro" id="IPR036061">
    <property type="entry name" value="CheW-like_dom_sf"/>
</dbReference>
<feature type="region of interest" description="Disordered" evidence="13">
    <location>
        <begin position="243"/>
        <end position="287"/>
    </location>
</feature>
<dbReference type="SUPFAM" id="SSF47226">
    <property type="entry name" value="Histidine-containing phosphotransfer domain, HPT domain"/>
    <property type="match status" value="1"/>
</dbReference>
<dbReference type="InterPro" id="IPR051315">
    <property type="entry name" value="Bact_Chemotaxis_CheA"/>
</dbReference>
<dbReference type="SUPFAM" id="SSF50341">
    <property type="entry name" value="CheW-like"/>
    <property type="match status" value="1"/>
</dbReference>
<dbReference type="Gene3D" id="3.30.565.10">
    <property type="entry name" value="Histidine kinase-like ATPase, C-terminal domain"/>
    <property type="match status" value="1"/>
</dbReference>
<dbReference type="PANTHER" id="PTHR43395">
    <property type="entry name" value="SENSOR HISTIDINE KINASE CHEA"/>
    <property type="match status" value="1"/>
</dbReference>
<evidence type="ECO:0000313" key="17">
    <source>
        <dbReference type="EMBL" id="MDM4017262.1"/>
    </source>
</evidence>
<feature type="domain" description="Histidine kinase" evidence="14">
    <location>
        <begin position="325"/>
        <end position="526"/>
    </location>
</feature>
<accession>A0ABT7PL75</accession>
<proteinExistence type="predicted"/>
<evidence type="ECO:0000313" key="18">
    <source>
        <dbReference type="Proteomes" id="UP001239462"/>
    </source>
</evidence>
<dbReference type="EC" id="2.7.13.3" evidence="2"/>
<keyword evidence="8" id="KW-0418">Kinase</keyword>
<dbReference type="SMART" id="SM01231">
    <property type="entry name" value="H-kinase_dim"/>
    <property type="match status" value="1"/>
</dbReference>
<evidence type="ECO:0000256" key="3">
    <source>
        <dbReference type="ARBA" id="ARBA00021495"/>
    </source>
</evidence>
<evidence type="ECO:0000256" key="5">
    <source>
        <dbReference type="ARBA" id="ARBA00022553"/>
    </source>
</evidence>
<name>A0ABT7PL75_9BACT</name>
<evidence type="ECO:0000256" key="7">
    <source>
        <dbReference type="ARBA" id="ARBA00022741"/>
    </source>
</evidence>
<dbReference type="PROSITE" id="PS50894">
    <property type="entry name" value="HPT"/>
    <property type="match status" value="1"/>
</dbReference>
<feature type="modified residue" description="Phosphohistidine" evidence="12">
    <location>
        <position position="48"/>
    </location>
</feature>
<dbReference type="InterPro" id="IPR002545">
    <property type="entry name" value="CheW-lke_dom"/>
</dbReference>
<evidence type="ECO:0000259" key="14">
    <source>
        <dbReference type="PROSITE" id="PS50109"/>
    </source>
</evidence>
<keyword evidence="5 12" id="KW-0597">Phosphoprotein</keyword>
<protein>
    <recommendedName>
        <fullName evidence="3">Chemotaxis protein CheA</fullName>
        <ecNumber evidence="2">2.7.13.3</ecNumber>
    </recommendedName>
</protein>
<dbReference type="SUPFAM" id="SSF47384">
    <property type="entry name" value="Homodimeric domain of signal transducing histidine kinase"/>
    <property type="match status" value="1"/>
</dbReference>
<dbReference type="SMART" id="SM00073">
    <property type="entry name" value="HPT"/>
    <property type="match status" value="1"/>
</dbReference>
<dbReference type="Gene3D" id="1.10.287.560">
    <property type="entry name" value="Histidine kinase CheA-like, homodimeric domain"/>
    <property type="match status" value="1"/>
</dbReference>
<dbReference type="CDD" id="cd16916">
    <property type="entry name" value="HATPase_CheA-like"/>
    <property type="match status" value="1"/>
</dbReference>
<evidence type="ECO:0000256" key="11">
    <source>
        <dbReference type="ARBA" id="ARBA00035100"/>
    </source>
</evidence>
<dbReference type="PANTHER" id="PTHR43395:SF10">
    <property type="entry name" value="CHEMOTAXIS PROTEIN CHEA"/>
    <property type="match status" value="1"/>
</dbReference>
<dbReference type="RefSeq" id="WP_289164709.1">
    <property type="nucleotide sequence ID" value="NZ_JASZZN010000013.1"/>
</dbReference>
<dbReference type="CDD" id="cd00088">
    <property type="entry name" value="HPT"/>
    <property type="match status" value="1"/>
</dbReference>
<dbReference type="Gene3D" id="1.20.120.160">
    <property type="entry name" value="HPT domain"/>
    <property type="match status" value="1"/>
</dbReference>
<evidence type="ECO:0000256" key="1">
    <source>
        <dbReference type="ARBA" id="ARBA00000085"/>
    </source>
</evidence>
<evidence type="ECO:0000256" key="9">
    <source>
        <dbReference type="ARBA" id="ARBA00022840"/>
    </source>
</evidence>
<comment type="caution">
    <text evidence="17">The sequence shown here is derived from an EMBL/GenBank/DDBJ whole genome shotgun (WGS) entry which is preliminary data.</text>
</comment>
<feature type="compositionally biased region" description="Low complexity" evidence="13">
    <location>
        <begin position="246"/>
        <end position="278"/>
    </location>
</feature>
<evidence type="ECO:0000256" key="6">
    <source>
        <dbReference type="ARBA" id="ARBA00022679"/>
    </source>
</evidence>
<dbReference type="GO" id="GO:0004673">
    <property type="term" value="F:protein histidine kinase activity"/>
    <property type="evidence" value="ECO:0007669"/>
    <property type="project" value="UniProtKB-EC"/>
</dbReference>
<evidence type="ECO:0000256" key="10">
    <source>
        <dbReference type="ARBA" id="ARBA00023012"/>
    </source>
</evidence>
<keyword evidence="10" id="KW-0902">Two-component regulatory system</keyword>
<dbReference type="SUPFAM" id="SSF55874">
    <property type="entry name" value="ATPase domain of HSP90 chaperone/DNA topoisomerase II/histidine kinase"/>
    <property type="match status" value="1"/>
</dbReference>
<evidence type="ECO:0000256" key="2">
    <source>
        <dbReference type="ARBA" id="ARBA00012438"/>
    </source>
</evidence>
<keyword evidence="6 17" id="KW-0808">Transferase</keyword>
<feature type="domain" description="HPt" evidence="16">
    <location>
        <begin position="1"/>
        <end position="105"/>
    </location>
</feature>
<dbReference type="InterPro" id="IPR004105">
    <property type="entry name" value="CheA-like_dim"/>
</dbReference>
<comment type="catalytic activity">
    <reaction evidence="1">
        <text>ATP + protein L-histidine = ADP + protein N-phospho-L-histidine.</text>
        <dbReference type="EC" id="2.7.13.3"/>
    </reaction>
</comment>
<keyword evidence="18" id="KW-1185">Reference proteome</keyword>
<dbReference type="SMART" id="SM00260">
    <property type="entry name" value="CheW"/>
    <property type="match status" value="1"/>
</dbReference>
<dbReference type="InterPro" id="IPR008207">
    <property type="entry name" value="Sig_transdc_His_kin_Hpt_dom"/>
</dbReference>
<reference evidence="17 18" key="1">
    <citation type="submission" date="2023-06" db="EMBL/GenBank/DDBJ databases">
        <title>Roseiconus lacunae JC819 isolated from Gulf of Mannar region, Tamil Nadu.</title>
        <authorList>
            <person name="Pk S."/>
            <person name="Ch S."/>
            <person name="Ch V.R."/>
        </authorList>
    </citation>
    <scope>NUCLEOTIDE SEQUENCE [LARGE SCALE GENOMIC DNA]</scope>
    <source>
        <strain evidence="17 18">JC819</strain>
    </source>
</reference>